<keyword evidence="17" id="KW-0479">Metal-binding</keyword>
<evidence type="ECO:0000256" key="5">
    <source>
        <dbReference type="ARBA" id="ARBA00022692"/>
    </source>
</evidence>
<dbReference type="PROSITE" id="PS50011">
    <property type="entry name" value="PROTEIN_KINASE_DOM"/>
    <property type="match status" value="1"/>
</dbReference>
<evidence type="ECO:0000259" key="21">
    <source>
        <dbReference type="PROSITE" id="PS50011"/>
    </source>
</evidence>
<dbReference type="FunFam" id="1.10.510.10:FF:000165">
    <property type="entry name" value="Tyrosine-protein kinase RYK"/>
    <property type="match status" value="1"/>
</dbReference>
<dbReference type="Pfam" id="PF02019">
    <property type="entry name" value="WIF"/>
    <property type="match status" value="1"/>
</dbReference>
<dbReference type="InterPro" id="IPR038677">
    <property type="entry name" value="WIF_sf"/>
</dbReference>
<evidence type="ECO:0000256" key="1">
    <source>
        <dbReference type="ARBA" id="ARBA00004167"/>
    </source>
</evidence>
<dbReference type="Pfam" id="PF07714">
    <property type="entry name" value="PK_Tyr_Ser-Thr"/>
    <property type="match status" value="1"/>
</dbReference>
<dbReference type="GO" id="GO:0043235">
    <property type="term" value="C:receptor complex"/>
    <property type="evidence" value="ECO:0007669"/>
    <property type="project" value="TreeGrafter"/>
</dbReference>
<dbReference type="InterPro" id="IPR008266">
    <property type="entry name" value="Tyr_kinase_AS"/>
</dbReference>
<dbReference type="Gene3D" id="3.30.200.20">
    <property type="entry name" value="Phosphorylase Kinase, domain 1"/>
    <property type="match status" value="1"/>
</dbReference>
<dbReference type="GO" id="GO:0007409">
    <property type="term" value="P:axonogenesis"/>
    <property type="evidence" value="ECO:0007669"/>
    <property type="project" value="TreeGrafter"/>
</dbReference>
<evidence type="ECO:0000256" key="11">
    <source>
        <dbReference type="ARBA" id="ARBA00023136"/>
    </source>
</evidence>
<feature type="domain" description="Protein kinase" evidence="21">
    <location>
        <begin position="307"/>
        <end position="579"/>
    </location>
</feature>
<gene>
    <name evidence="23" type="primary">106055686</name>
    <name evidence="26" type="synonym">LOC106055686</name>
</gene>
<evidence type="ECO:0000256" key="19">
    <source>
        <dbReference type="SAM" id="Phobius"/>
    </source>
</evidence>
<evidence type="ECO:0000256" key="2">
    <source>
        <dbReference type="ARBA" id="ARBA00011902"/>
    </source>
</evidence>
<dbReference type="GeneID" id="106055686"/>
<evidence type="ECO:0000256" key="17">
    <source>
        <dbReference type="PIRSR" id="PIRSR000615-3"/>
    </source>
</evidence>
<evidence type="ECO:0000313" key="25">
    <source>
        <dbReference type="Proteomes" id="UP001165740"/>
    </source>
</evidence>
<keyword evidence="7 16" id="KW-0547">Nucleotide-binding</keyword>
<dbReference type="SUPFAM" id="SSF56112">
    <property type="entry name" value="Protein kinase-like (PK-like)"/>
    <property type="match status" value="1"/>
</dbReference>
<name>A0A2C9M523_BIOGL</name>
<keyword evidence="14" id="KW-0325">Glycoprotein</keyword>
<dbReference type="OrthoDB" id="4062651at2759"/>
<dbReference type="RefSeq" id="XP_013067526.1">
    <property type="nucleotide sequence ID" value="XM_013212072.2"/>
</dbReference>
<keyword evidence="9 16" id="KW-0067">ATP-binding</keyword>
<feature type="region of interest" description="Disordered" evidence="18">
    <location>
        <begin position="254"/>
        <end position="278"/>
    </location>
</feature>
<keyword evidence="8" id="KW-0418">Kinase</keyword>
<keyword evidence="17" id="KW-0460">Magnesium</keyword>
<keyword evidence="11 19" id="KW-0472">Membrane</keyword>
<evidence type="ECO:0000256" key="6">
    <source>
        <dbReference type="ARBA" id="ARBA00022729"/>
    </source>
</evidence>
<feature type="binding site" evidence="17">
    <location>
        <position position="449"/>
    </location>
    <ligand>
        <name>Mg(2+)</name>
        <dbReference type="ChEBI" id="CHEBI:18420"/>
    </ligand>
</feature>
<evidence type="ECO:0000256" key="12">
    <source>
        <dbReference type="ARBA" id="ARBA00023137"/>
    </source>
</evidence>
<dbReference type="PANTHER" id="PTHR24416:SF349">
    <property type="entry name" value="TYROSINE-PROTEIN KINASE RYK"/>
    <property type="match status" value="1"/>
</dbReference>
<evidence type="ECO:0000256" key="13">
    <source>
        <dbReference type="ARBA" id="ARBA00023170"/>
    </source>
</evidence>
<dbReference type="Gene3D" id="1.10.510.10">
    <property type="entry name" value="Transferase(Phosphotransferase) domain 1"/>
    <property type="match status" value="1"/>
</dbReference>
<dbReference type="GO" id="GO:0005886">
    <property type="term" value="C:plasma membrane"/>
    <property type="evidence" value="ECO:0007669"/>
    <property type="project" value="TreeGrafter"/>
</dbReference>
<evidence type="ECO:0000256" key="4">
    <source>
        <dbReference type="ARBA" id="ARBA00022679"/>
    </source>
</evidence>
<dbReference type="InterPro" id="IPR001245">
    <property type="entry name" value="Ser-Thr/Tyr_kinase_cat_dom"/>
</dbReference>
<evidence type="ECO:0000256" key="15">
    <source>
        <dbReference type="PIRSR" id="PIRSR000615-1"/>
    </source>
</evidence>
<protein>
    <recommendedName>
        <fullName evidence="2">receptor protein-tyrosine kinase</fullName>
        <ecNumber evidence="2">2.7.10.1</ecNumber>
    </recommendedName>
</protein>
<dbReference type="EnsemblMetazoa" id="BGLB038613-RA">
    <property type="protein sequence ID" value="BGLB038613-PA"/>
    <property type="gene ID" value="BGLB038613"/>
</dbReference>
<dbReference type="KEGG" id="bgt:106055686"/>
<dbReference type="OMA" id="YCWAMSA"/>
<evidence type="ECO:0000256" key="3">
    <source>
        <dbReference type="ARBA" id="ARBA00022553"/>
    </source>
</evidence>
<evidence type="ECO:0000256" key="7">
    <source>
        <dbReference type="ARBA" id="ARBA00022741"/>
    </source>
</evidence>
<dbReference type="GO" id="GO:0004714">
    <property type="term" value="F:transmembrane receptor protein tyrosine kinase activity"/>
    <property type="evidence" value="ECO:0007669"/>
    <property type="project" value="UniProtKB-EC"/>
</dbReference>
<feature type="chain" id="PRO_5044573315" description="receptor protein-tyrosine kinase" evidence="20">
    <location>
        <begin position="22"/>
        <end position="586"/>
    </location>
</feature>
<feature type="active site" description="Proton acceptor" evidence="15">
    <location>
        <position position="444"/>
    </location>
</feature>
<dbReference type="InterPro" id="IPR011009">
    <property type="entry name" value="Kinase-like_dom_sf"/>
</dbReference>
<organism evidence="23 24">
    <name type="scientific">Biomphalaria glabrata</name>
    <name type="common">Bloodfluke planorb</name>
    <name type="synonym">Freshwater snail</name>
    <dbReference type="NCBI Taxonomy" id="6526"/>
    <lineage>
        <taxon>Eukaryota</taxon>
        <taxon>Metazoa</taxon>
        <taxon>Spiralia</taxon>
        <taxon>Lophotrochozoa</taxon>
        <taxon>Mollusca</taxon>
        <taxon>Gastropoda</taxon>
        <taxon>Heterobranchia</taxon>
        <taxon>Euthyneura</taxon>
        <taxon>Panpulmonata</taxon>
        <taxon>Hygrophila</taxon>
        <taxon>Lymnaeoidea</taxon>
        <taxon>Planorbidae</taxon>
        <taxon>Biomphalaria</taxon>
    </lineage>
</organism>
<dbReference type="PROSITE" id="PS00109">
    <property type="entry name" value="PROTEIN_KINASE_TYR"/>
    <property type="match status" value="1"/>
</dbReference>
<evidence type="ECO:0000313" key="26">
    <source>
        <dbReference type="RefSeq" id="XP_013067526.1"/>
    </source>
</evidence>
<reference evidence="26" key="2">
    <citation type="submission" date="2025-04" db="UniProtKB">
        <authorList>
            <consortium name="RefSeq"/>
        </authorList>
    </citation>
    <scope>IDENTIFICATION</scope>
</reference>
<feature type="domain" description="WIF" evidence="22">
    <location>
        <begin position="25"/>
        <end position="156"/>
    </location>
</feature>
<dbReference type="InterPro" id="IPR050122">
    <property type="entry name" value="RTK"/>
</dbReference>
<keyword evidence="4" id="KW-0808">Transferase</keyword>
<evidence type="ECO:0000313" key="24">
    <source>
        <dbReference type="Proteomes" id="UP000076420"/>
    </source>
</evidence>
<sequence>MLTLYIPRILLWCACLSSASGYLNLYLSPQETLRLLGVEYELYYVRNGIINQYALSFDLPLQSHIDEIYFNWQNLRDDPPMFYKMNFNVSNRRAMNMPSANISENGEVPRNVSVFKVSLPCTGQINAEVHITIQISISLVSAANPPTLLFKRKKVCLKKNSSFWVHTDKDGINKYQFSSGNSSMSTHLPDPESEEKSDLTTSTHFFYAAVACTCAVIILIALGVTVYYLNSQRGSDRYSKKIQIYRSSSSQALTGQSQTFLRPDTPNNASGSGASTSFRRGVSPSIDLKSTDINTVLSDILIDRKKITLVELLHEGTFGRIYMGTLLSDEENETGTEQDVFIKTVTDQAKSDQVQLFLTESVLLKSLIHPNLHSILGACLESPDQPLVVYPYLQEGNMKKFLLKCRMSECGSRYTLNTQQLVYMAIQIIRGIQYLHRKKLIHKDIATRNCIVGTDLVVKVTDNSLARDLFPGDYNCLGDNENRPVKWMAIEALMQKRFSPASDVWAFGVTLWEMMTLGQQPYAEVDPFEMTAYLQEGYRIAKPHNCPDELFSLMACCWALCPDERPKFPQLLTYLQNFYMALGRYI</sequence>
<keyword evidence="12" id="KW-0829">Tyrosine-protein kinase</keyword>
<evidence type="ECO:0000256" key="20">
    <source>
        <dbReference type="SAM" id="SignalP"/>
    </source>
</evidence>
<feature type="signal peptide" evidence="20">
    <location>
        <begin position="1"/>
        <end position="21"/>
    </location>
</feature>
<dbReference type="GO" id="GO:0010976">
    <property type="term" value="P:positive regulation of neuron projection development"/>
    <property type="evidence" value="ECO:0007669"/>
    <property type="project" value="TreeGrafter"/>
</dbReference>
<keyword evidence="13" id="KW-0675">Receptor</keyword>
<dbReference type="GO" id="GO:0007169">
    <property type="term" value="P:cell surface receptor protein tyrosine kinase signaling pathway"/>
    <property type="evidence" value="ECO:0007669"/>
    <property type="project" value="TreeGrafter"/>
</dbReference>
<keyword evidence="3" id="KW-0597">Phosphoprotein</keyword>
<dbReference type="PANTHER" id="PTHR24416">
    <property type="entry name" value="TYROSINE-PROTEIN KINASE RECEPTOR"/>
    <property type="match status" value="1"/>
</dbReference>
<dbReference type="Gene3D" id="2.60.40.2170">
    <property type="entry name" value="Wnt, WIF domain"/>
    <property type="match status" value="1"/>
</dbReference>
<evidence type="ECO:0000256" key="16">
    <source>
        <dbReference type="PIRSR" id="PIRSR000615-2"/>
    </source>
</evidence>
<keyword evidence="6 20" id="KW-0732">Signal</keyword>
<dbReference type="GO" id="GO:0005524">
    <property type="term" value="F:ATP binding"/>
    <property type="evidence" value="ECO:0007669"/>
    <property type="project" value="UniProtKB-KW"/>
</dbReference>
<evidence type="ECO:0000256" key="9">
    <source>
        <dbReference type="ARBA" id="ARBA00022840"/>
    </source>
</evidence>
<dbReference type="EC" id="2.7.10.1" evidence="2"/>
<dbReference type="InterPro" id="IPR000719">
    <property type="entry name" value="Prot_kinase_dom"/>
</dbReference>
<dbReference type="InterPro" id="IPR003306">
    <property type="entry name" value="WIF"/>
</dbReference>
<feature type="binding site" evidence="16">
    <location>
        <position position="448"/>
    </location>
    <ligand>
        <name>ATP</name>
        <dbReference type="ChEBI" id="CHEBI:30616"/>
    </ligand>
</feature>
<dbReference type="PROSITE" id="PS50814">
    <property type="entry name" value="WIF"/>
    <property type="match status" value="1"/>
</dbReference>
<evidence type="ECO:0000256" key="18">
    <source>
        <dbReference type="SAM" id="MobiDB-lite"/>
    </source>
</evidence>
<comment type="subcellular location">
    <subcellularLocation>
        <location evidence="1">Membrane</location>
        <topology evidence="1">Single-pass membrane protein</topology>
    </subcellularLocation>
</comment>
<dbReference type="Proteomes" id="UP000076420">
    <property type="component" value="Unassembled WGS sequence"/>
</dbReference>
<keyword evidence="5 19" id="KW-0812">Transmembrane</keyword>
<dbReference type="STRING" id="6526.A0A2C9M523"/>
<dbReference type="AlphaFoldDB" id="A0A2C9M523"/>
<keyword evidence="10 19" id="KW-1133">Transmembrane helix</keyword>
<accession>A0A2C9M523</accession>
<feature type="binding site" evidence="17">
    <location>
        <position position="462"/>
    </location>
    <ligand>
        <name>Mg(2+)</name>
        <dbReference type="ChEBI" id="CHEBI:18420"/>
    </ligand>
</feature>
<dbReference type="VEuPathDB" id="VectorBase:BGLAX_048314"/>
<evidence type="ECO:0000313" key="23">
    <source>
        <dbReference type="EnsemblMetazoa" id="BGLB038613-PA"/>
    </source>
</evidence>
<keyword evidence="25" id="KW-1185">Reference proteome</keyword>
<dbReference type="GO" id="GO:0051897">
    <property type="term" value="P:positive regulation of phosphatidylinositol 3-kinase/protein kinase B signal transduction"/>
    <property type="evidence" value="ECO:0007669"/>
    <property type="project" value="TreeGrafter"/>
</dbReference>
<evidence type="ECO:0000256" key="14">
    <source>
        <dbReference type="ARBA" id="ARBA00023180"/>
    </source>
</evidence>
<reference evidence="23" key="1">
    <citation type="submission" date="2020-05" db="UniProtKB">
        <authorList>
            <consortium name="EnsemblMetazoa"/>
        </authorList>
    </citation>
    <scope>IDENTIFICATION</scope>
    <source>
        <strain evidence="23">BB02</strain>
    </source>
</reference>
<dbReference type="VEuPathDB" id="VectorBase:BGLB038613"/>
<proteinExistence type="predicted"/>
<dbReference type="GO" id="GO:0046872">
    <property type="term" value="F:metal ion binding"/>
    <property type="evidence" value="ECO:0007669"/>
    <property type="project" value="UniProtKB-KW"/>
</dbReference>
<dbReference type="SMART" id="SM00469">
    <property type="entry name" value="WIF"/>
    <property type="match status" value="1"/>
</dbReference>
<evidence type="ECO:0000256" key="8">
    <source>
        <dbReference type="ARBA" id="ARBA00022777"/>
    </source>
</evidence>
<dbReference type="PRINTS" id="PR00109">
    <property type="entry name" value="TYRKINASE"/>
</dbReference>
<evidence type="ECO:0000259" key="22">
    <source>
        <dbReference type="PROSITE" id="PS50814"/>
    </source>
</evidence>
<evidence type="ECO:0000256" key="10">
    <source>
        <dbReference type="ARBA" id="ARBA00022989"/>
    </source>
</evidence>
<feature type="transmembrane region" description="Helical" evidence="19">
    <location>
        <begin position="205"/>
        <end position="229"/>
    </location>
</feature>
<dbReference type="Proteomes" id="UP001165740">
    <property type="component" value="Chromosome 15"/>
</dbReference>